<dbReference type="InterPro" id="IPR005538">
    <property type="entry name" value="LrgA/CidA"/>
</dbReference>
<evidence type="ECO:0000256" key="3">
    <source>
        <dbReference type="ARBA" id="ARBA00022692"/>
    </source>
</evidence>
<evidence type="ECO:0000313" key="7">
    <source>
        <dbReference type="EMBL" id="TQL70529.1"/>
    </source>
</evidence>
<dbReference type="PANTHER" id="PTHR33931:SF2">
    <property type="entry name" value="HOLIN-LIKE PROTEIN CIDA"/>
    <property type="match status" value="1"/>
</dbReference>
<organism evidence="7 8">
    <name type="scientific">Nocardioides albertanoniae</name>
    <dbReference type="NCBI Taxonomy" id="1175486"/>
    <lineage>
        <taxon>Bacteria</taxon>
        <taxon>Bacillati</taxon>
        <taxon>Actinomycetota</taxon>
        <taxon>Actinomycetes</taxon>
        <taxon>Propionibacteriales</taxon>
        <taxon>Nocardioidaceae</taxon>
        <taxon>Nocardioides</taxon>
    </lineage>
</organism>
<accession>A0A543AD66</accession>
<keyword evidence="7" id="KW-0378">Hydrolase</keyword>
<dbReference type="Proteomes" id="UP000320209">
    <property type="component" value="Unassembled WGS sequence"/>
</dbReference>
<reference evidence="7 8" key="1">
    <citation type="submission" date="2019-06" db="EMBL/GenBank/DDBJ databases">
        <title>Sequencing the genomes of 1000 actinobacteria strains.</title>
        <authorList>
            <person name="Klenk H.-P."/>
        </authorList>
    </citation>
    <scope>NUCLEOTIDE SEQUENCE [LARGE SCALE GENOMIC DNA]</scope>
    <source>
        <strain evidence="7 8">DSM 25218</strain>
    </source>
</reference>
<dbReference type="RefSeq" id="WP_141782242.1">
    <property type="nucleotide sequence ID" value="NZ_VFOV01000001.1"/>
</dbReference>
<evidence type="ECO:0000256" key="6">
    <source>
        <dbReference type="SAM" id="Phobius"/>
    </source>
</evidence>
<keyword evidence="2" id="KW-1003">Cell membrane</keyword>
<dbReference type="Pfam" id="PF03788">
    <property type="entry name" value="LrgA"/>
    <property type="match status" value="1"/>
</dbReference>
<name>A0A543AD66_9ACTN</name>
<dbReference type="OrthoDB" id="3176438at2"/>
<evidence type="ECO:0000256" key="5">
    <source>
        <dbReference type="ARBA" id="ARBA00023136"/>
    </source>
</evidence>
<comment type="subcellular location">
    <subcellularLocation>
        <location evidence="1">Cell membrane</location>
        <topology evidence="1">Multi-pass membrane protein</topology>
    </subcellularLocation>
</comment>
<evidence type="ECO:0000313" key="8">
    <source>
        <dbReference type="Proteomes" id="UP000320209"/>
    </source>
</evidence>
<feature type="transmembrane region" description="Helical" evidence="6">
    <location>
        <begin position="63"/>
        <end position="80"/>
    </location>
</feature>
<gene>
    <name evidence="7" type="ORF">FB381_4467</name>
</gene>
<dbReference type="GO" id="GO:0016787">
    <property type="term" value="F:hydrolase activity"/>
    <property type="evidence" value="ECO:0007669"/>
    <property type="project" value="UniProtKB-KW"/>
</dbReference>
<dbReference type="PANTHER" id="PTHR33931">
    <property type="entry name" value="HOLIN-LIKE PROTEIN CIDA-RELATED"/>
    <property type="match status" value="1"/>
</dbReference>
<dbReference type="EMBL" id="VFOV01000001">
    <property type="protein sequence ID" value="TQL70529.1"/>
    <property type="molecule type" value="Genomic_DNA"/>
</dbReference>
<keyword evidence="4 6" id="KW-1133">Transmembrane helix</keyword>
<sequence>MITGLLWLLGCQLAGTAIVDVTGIPLPGPVVGMLLLFIVLVVRRRGGEDDPIIQVGDYFLSHLQLFFIPAGVGVVVYFAIIRDAALPIVVALLGSWLLGLATVGWVLTLALRHLPGVGSEGAPGEEIE</sequence>
<evidence type="ECO:0000256" key="2">
    <source>
        <dbReference type="ARBA" id="ARBA00022475"/>
    </source>
</evidence>
<dbReference type="AlphaFoldDB" id="A0A543AD66"/>
<feature type="transmembrane region" description="Helical" evidence="6">
    <location>
        <begin position="86"/>
        <end position="111"/>
    </location>
</feature>
<keyword evidence="5 6" id="KW-0472">Membrane</keyword>
<proteinExistence type="predicted"/>
<keyword evidence="3 6" id="KW-0812">Transmembrane</keyword>
<comment type="caution">
    <text evidence="7">The sequence shown here is derived from an EMBL/GenBank/DDBJ whole genome shotgun (WGS) entry which is preliminary data.</text>
</comment>
<feature type="transmembrane region" description="Helical" evidence="6">
    <location>
        <begin position="26"/>
        <end position="42"/>
    </location>
</feature>
<keyword evidence="8" id="KW-1185">Reference proteome</keyword>
<evidence type="ECO:0000256" key="1">
    <source>
        <dbReference type="ARBA" id="ARBA00004651"/>
    </source>
</evidence>
<protein>
    <submittedName>
        <fullName evidence="7">Putative effector of murein hydrolase LrgA (UPF0299 family)</fullName>
    </submittedName>
</protein>
<dbReference type="GO" id="GO:0005886">
    <property type="term" value="C:plasma membrane"/>
    <property type="evidence" value="ECO:0007669"/>
    <property type="project" value="UniProtKB-SubCell"/>
</dbReference>
<evidence type="ECO:0000256" key="4">
    <source>
        <dbReference type="ARBA" id="ARBA00022989"/>
    </source>
</evidence>